<sequence>MSETSDTHTDELDPAALLERATILRNNSSTLLARIDALISAPSLGSDDIPIGKPLKKKKKKSIEPVNGLTRFRNLVLSEDRFLAKLLTTPSSIKPAHVRGTNIPYLTTVFNLLLKERNVTHVYKNFRLPQYRQPVRVDIISDDGRRWVKVKASAMTGLATELIDEEESEAESDYDDDSDDEEGEEAAAENGNSVAGNSDFDTPREGQESVDSSLLVLPLIKQAKALLVAAKENPIHYQVPTVVMKFLGEIDEKLTRMLHQIGVEVETFTDDETSATTDTPPLLHFSTSSHQSASSPTQPLSKTLNLDTSTLVVLSSDFTHHFDSIPDIAFDYETSRMPYTPKHPKPPVDKTQPVVRALDNDALRLQAEQEKQKPLLPLLLGIFEGRKLVATESAVRKLFGVGKVVAGVRELRRCKGLFAEGELERTGIAGDVVIEGEVEKVPGIEIFIIEDNPSDRFRAVFGTSGEEVLSNGKQKAGKRGKGRPKRFSEHLVAIFGTGDRERATTVSATAWVEQALSDCGIKGLSVWVHESRSFIEQRVGRVRGLVGGDGAAGKREEEGV</sequence>
<keyword evidence="4" id="KW-1185">Reference proteome</keyword>
<protein>
    <recommendedName>
        <fullName evidence="2">DUF1308 domain-containing protein</fullName>
    </recommendedName>
</protein>
<dbReference type="PANTHER" id="PTHR13379:SF0">
    <property type="entry name" value="UPF0415 PROTEIN C7ORF25"/>
    <property type="match status" value="1"/>
</dbReference>
<feature type="compositionally biased region" description="Acidic residues" evidence="1">
    <location>
        <begin position="162"/>
        <end position="187"/>
    </location>
</feature>
<reference evidence="3" key="1">
    <citation type="submission" date="2020-05" db="EMBL/GenBank/DDBJ databases">
        <title>Phylogenomic resolution of chytrid fungi.</title>
        <authorList>
            <person name="Stajich J.E."/>
            <person name="Amses K."/>
            <person name="Simmons R."/>
            <person name="Seto K."/>
            <person name="Myers J."/>
            <person name="Bonds A."/>
            <person name="Quandt C.A."/>
            <person name="Barry K."/>
            <person name="Liu P."/>
            <person name="Grigoriev I."/>
            <person name="Longcore J.E."/>
            <person name="James T.Y."/>
        </authorList>
    </citation>
    <scope>NUCLEOTIDE SEQUENCE</scope>
    <source>
        <strain evidence="3">JEL0318</strain>
    </source>
</reference>
<feature type="compositionally biased region" description="Low complexity" evidence="1">
    <location>
        <begin position="188"/>
        <end position="198"/>
    </location>
</feature>
<dbReference type="AlphaFoldDB" id="A0AAD5SRP3"/>
<evidence type="ECO:0000313" key="4">
    <source>
        <dbReference type="Proteomes" id="UP001212841"/>
    </source>
</evidence>
<dbReference type="Pfam" id="PF07000">
    <property type="entry name" value="DUF1308"/>
    <property type="match status" value="1"/>
</dbReference>
<feature type="domain" description="DUF1308" evidence="2">
    <location>
        <begin position="362"/>
        <end position="420"/>
    </location>
</feature>
<comment type="caution">
    <text evidence="3">The sequence shown here is derived from an EMBL/GenBank/DDBJ whole genome shotgun (WGS) entry which is preliminary data.</text>
</comment>
<feature type="region of interest" description="Disordered" evidence="1">
    <location>
        <begin position="162"/>
        <end position="207"/>
    </location>
</feature>
<accession>A0AAD5SRP3</accession>
<gene>
    <name evidence="3" type="ORF">HK097_000078</name>
</gene>
<organism evidence="3 4">
    <name type="scientific">Rhizophlyctis rosea</name>
    <dbReference type="NCBI Taxonomy" id="64517"/>
    <lineage>
        <taxon>Eukaryota</taxon>
        <taxon>Fungi</taxon>
        <taxon>Fungi incertae sedis</taxon>
        <taxon>Chytridiomycota</taxon>
        <taxon>Chytridiomycota incertae sedis</taxon>
        <taxon>Chytridiomycetes</taxon>
        <taxon>Rhizophlyctidales</taxon>
        <taxon>Rhizophlyctidaceae</taxon>
        <taxon>Rhizophlyctis</taxon>
    </lineage>
</organism>
<name>A0AAD5SRP3_9FUNG</name>
<evidence type="ECO:0000256" key="1">
    <source>
        <dbReference type="SAM" id="MobiDB-lite"/>
    </source>
</evidence>
<dbReference type="PANTHER" id="PTHR13379">
    <property type="entry name" value="UNCHARACTERIZED DUF1308"/>
    <property type="match status" value="1"/>
</dbReference>
<dbReference type="EMBL" id="JADGJD010000010">
    <property type="protein sequence ID" value="KAJ3057150.1"/>
    <property type="molecule type" value="Genomic_DNA"/>
</dbReference>
<evidence type="ECO:0000259" key="2">
    <source>
        <dbReference type="Pfam" id="PF07000"/>
    </source>
</evidence>
<proteinExistence type="predicted"/>
<evidence type="ECO:0000313" key="3">
    <source>
        <dbReference type="EMBL" id="KAJ3057150.1"/>
    </source>
</evidence>
<dbReference type="Proteomes" id="UP001212841">
    <property type="component" value="Unassembled WGS sequence"/>
</dbReference>
<dbReference type="InterPro" id="IPR010733">
    <property type="entry name" value="DUF1308"/>
</dbReference>